<reference evidence="1" key="1">
    <citation type="submission" date="2021-06" db="EMBL/GenBank/DDBJ databases">
        <authorList>
            <person name="Kallberg Y."/>
            <person name="Tangrot J."/>
            <person name="Rosling A."/>
        </authorList>
    </citation>
    <scope>NUCLEOTIDE SEQUENCE</scope>
    <source>
        <strain evidence="1">28 12/20/2015</strain>
    </source>
</reference>
<evidence type="ECO:0000313" key="1">
    <source>
        <dbReference type="EMBL" id="CAG8463736.1"/>
    </source>
</evidence>
<comment type="caution">
    <text evidence="1">The sequence shown here is derived from an EMBL/GenBank/DDBJ whole genome shotgun (WGS) entry which is preliminary data.</text>
</comment>
<keyword evidence="2" id="KW-1185">Reference proteome</keyword>
<protein>
    <submittedName>
        <fullName evidence="1">793_t:CDS:1</fullName>
    </submittedName>
</protein>
<proteinExistence type="predicted"/>
<accession>A0ACA9KB77</accession>
<evidence type="ECO:0000313" key="2">
    <source>
        <dbReference type="Proteomes" id="UP000789366"/>
    </source>
</evidence>
<dbReference type="EMBL" id="CAJVPW010000725">
    <property type="protein sequence ID" value="CAG8463736.1"/>
    <property type="molecule type" value="Genomic_DNA"/>
</dbReference>
<sequence length="75" mass="8722">MDIDITKHVFALNEKNAIPLNIIYVKKDKYDTVVSFNDPLKRNSLIKKTVNFDEEYDVSPWCNSLIGSSKYVIRI</sequence>
<organism evidence="1 2">
    <name type="scientific">Cetraspora pellucida</name>
    <dbReference type="NCBI Taxonomy" id="1433469"/>
    <lineage>
        <taxon>Eukaryota</taxon>
        <taxon>Fungi</taxon>
        <taxon>Fungi incertae sedis</taxon>
        <taxon>Mucoromycota</taxon>
        <taxon>Glomeromycotina</taxon>
        <taxon>Glomeromycetes</taxon>
        <taxon>Diversisporales</taxon>
        <taxon>Gigasporaceae</taxon>
        <taxon>Cetraspora</taxon>
    </lineage>
</organism>
<name>A0ACA9KB77_9GLOM</name>
<dbReference type="Proteomes" id="UP000789366">
    <property type="component" value="Unassembled WGS sequence"/>
</dbReference>
<gene>
    <name evidence="1" type="ORF">SPELUC_LOCUS1377</name>
</gene>